<dbReference type="CDD" id="cd06257">
    <property type="entry name" value="DnaJ"/>
    <property type="match status" value="1"/>
</dbReference>
<keyword evidence="4" id="KW-0862">Zinc</keyword>
<keyword evidence="8" id="KW-1185">Reference proteome</keyword>
<name>A0A8J4B5B6_9CHLO</name>
<dbReference type="FunFam" id="2.60.260.20:FF:000005">
    <property type="entry name" value="Chaperone protein dnaJ 1, mitochondrial"/>
    <property type="match status" value="1"/>
</dbReference>
<dbReference type="PANTHER" id="PTHR44145:SF3">
    <property type="entry name" value="DNAJ HOMOLOG SUBFAMILY A MEMBER 3, MITOCHONDRIAL"/>
    <property type="match status" value="1"/>
</dbReference>
<dbReference type="InterPro" id="IPR002939">
    <property type="entry name" value="DnaJ_C"/>
</dbReference>
<dbReference type="GO" id="GO:0051082">
    <property type="term" value="F:unfolded protein binding"/>
    <property type="evidence" value="ECO:0007669"/>
    <property type="project" value="InterPro"/>
</dbReference>
<dbReference type="GO" id="GO:0008270">
    <property type="term" value="F:zinc ion binding"/>
    <property type="evidence" value="ECO:0007669"/>
    <property type="project" value="UniProtKB-KW"/>
</dbReference>
<keyword evidence="5" id="KW-0143">Chaperone</keyword>
<dbReference type="SUPFAM" id="SSF49493">
    <property type="entry name" value="HSP40/DnaJ peptide-binding domain"/>
    <property type="match status" value="1"/>
</dbReference>
<evidence type="ECO:0000313" key="7">
    <source>
        <dbReference type="EMBL" id="GIL54298.1"/>
    </source>
</evidence>
<keyword evidence="2" id="KW-0677">Repeat</keyword>
<dbReference type="InterPro" id="IPR051938">
    <property type="entry name" value="Apopto_cytoskel_mod"/>
</dbReference>
<dbReference type="PANTHER" id="PTHR44145">
    <property type="entry name" value="DNAJ HOMOLOG SUBFAMILY A MEMBER 3, MITOCHONDRIAL"/>
    <property type="match status" value="1"/>
</dbReference>
<organism evidence="7 8">
    <name type="scientific">Volvox africanus</name>
    <dbReference type="NCBI Taxonomy" id="51714"/>
    <lineage>
        <taxon>Eukaryota</taxon>
        <taxon>Viridiplantae</taxon>
        <taxon>Chlorophyta</taxon>
        <taxon>core chlorophytes</taxon>
        <taxon>Chlorophyceae</taxon>
        <taxon>CS clade</taxon>
        <taxon>Chlamydomonadales</taxon>
        <taxon>Volvocaceae</taxon>
        <taxon>Volvox</taxon>
    </lineage>
</organism>
<dbReference type="Gene3D" id="2.60.260.20">
    <property type="entry name" value="Urease metallochaperone UreE, N-terminal domain"/>
    <property type="match status" value="2"/>
</dbReference>
<sequence>MGSRSSARLALLAARACRSAGSKFTPLAMGEIHALDGGGAQTSTRSLCTLLRRSPTVSSQASCSGRLSIWDSCPLRLIHSTSATAATDYYELLGLGKGASDQEIKKAYYQLAKKYHPDTNKDDPAAAARFQEIQKAYEVLRDPEKRRLYDQLGREGMDRMESGGQSGGPEPGFEQGFQGGFQFGGMPFMNEIFEQFFRADPRLHAMLNRVQMPPIRISFMEAVKGTRKVLDIGLRPGSTRQIELDIPPGVDTGDMVETAVDMPGPGRRASARMVLTIPIEVQPHPTFRRDGCDIATTLQIPLTDALLGTTVRVETLDGNVELIVPPLTQQGDRLRIRNKGIFNPRRGVRGDHYVDISMIMPRILSSRQRELLLEFQNEEERKKRTSSSS</sequence>
<evidence type="ECO:0000256" key="5">
    <source>
        <dbReference type="ARBA" id="ARBA00023186"/>
    </source>
</evidence>
<dbReference type="Pfam" id="PF01556">
    <property type="entry name" value="DnaJ_C"/>
    <property type="match status" value="1"/>
</dbReference>
<dbReference type="AlphaFoldDB" id="A0A8J4B5B6"/>
<dbReference type="InterPro" id="IPR001623">
    <property type="entry name" value="DnaJ_domain"/>
</dbReference>
<accession>A0A8J4B5B6</accession>
<feature type="domain" description="J" evidence="6">
    <location>
        <begin position="88"/>
        <end position="153"/>
    </location>
</feature>
<dbReference type="InterPro" id="IPR008971">
    <property type="entry name" value="HSP40/DnaJ_pept-bd"/>
</dbReference>
<reference evidence="7" key="1">
    <citation type="journal article" date="2021" name="Proc. Natl. Acad. Sci. U.S.A.">
        <title>Three genomes in the algal genus Volvox reveal the fate of a haploid sex-determining region after a transition to homothallism.</title>
        <authorList>
            <person name="Yamamoto K."/>
            <person name="Hamaji T."/>
            <person name="Kawai-Toyooka H."/>
            <person name="Matsuzaki R."/>
            <person name="Takahashi F."/>
            <person name="Nishimura Y."/>
            <person name="Kawachi M."/>
            <person name="Noguchi H."/>
            <person name="Minakuchi Y."/>
            <person name="Umen J.G."/>
            <person name="Toyoda A."/>
            <person name="Nozaki H."/>
        </authorList>
    </citation>
    <scope>NUCLEOTIDE SEQUENCE</scope>
    <source>
        <strain evidence="7">NIES-3780</strain>
    </source>
</reference>
<evidence type="ECO:0000256" key="3">
    <source>
        <dbReference type="ARBA" id="ARBA00022771"/>
    </source>
</evidence>
<dbReference type="PROSITE" id="PS50076">
    <property type="entry name" value="DNAJ_2"/>
    <property type="match status" value="1"/>
</dbReference>
<proteinExistence type="predicted"/>
<dbReference type="Gene3D" id="1.10.287.110">
    <property type="entry name" value="DnaJ domain"/>
    <property type="match status" value="1"/>
</dbReference>
<keyword evidence="3" id="KW-0863">Zinc-finger</keyword>
<dbReference type="SMART" id="SM00271">
    <property type="entry name" value="DnaJ"/>
    <property type="match status" value="1"/>
</dbReference>
<evidence type="ECO:0000256" key="1">
    <source>
        <dbReference type="ARBA" id="ARBA00022723"/>
    </source>
</evidence>
<gene>
    <name evidence="7" type="ORF">Vafri_9869</name>
</gene>
<dbReference type="GO" id="GO:0006457">
    <property type="term" value="P:protein folding"/>
    <property type="evidence" value="ECO:0007669"/>
    <property type="project" value="InterPro"/>
</dbReference>
<dbReference type="InterPro" id="IPR018253">
    <property type="entry name" value="DnaJ_domain_CS"/>
</dbReference>
<dbReference type="Pfam" id="PF00226">
    <property type="entry name" value="DnaJ"/>
    <property type="match status" value="1"/>
</dbReference>
<dbReference type="InterPro" id="IPR036869">
    <property type="entry name" value="J_dom_sf"/>
</dbReference>
<dbReference type="PRINTS" id="PR00625">
    <property type="entry name" value="JDOMAIN"/>
</dbReference>
<dbReference type="CDD" id="cd10747">
    <property type="entry name" value="DnaJ_C"/>
    <property type="match status" value="1"/>
</dbReference>
<dbReference type="Proteomes" id="UP000747399">
    <property type="component" value="Unassembled WGS sequence"/>
</dbReference>
<protein>
    <recommendedName>
        <fullName evidence="6">J domain-containing protein</fullName>
    </recommendedName>
</protein>
<evidence type="ECO:0000313" key="8">
    <source>
        <dbReference type="Proteomes" id="UP000747399"/>
    </source>
</evidence>
<comment type="caution">
    <text evidence="7">The sequence shown here is derived from an EMBL/GenBank/DDBJ whole genome shotgun (WGS) entry which is preliminary data.</text>
</comment>
<dbReference type="PROSITE" id="PS00636">
    <property type="entry name" value="DNAJ_1"/>
    <property type="match status" value="1"/>
</dbReference>
<evidence type="ECO:0000256" key="2">
    <source>
        <dbReference type="ARBA" id="ARBA00022737"/>
    </source>
</evidence>
<dbReference type="SUPFAM" id="SSF46565">
    <property type="entry name" value="Chaperone J-domain"/>
    <property type="match status" value="1"/>
</dbReference>
<evidence type="ECO:0000259" key="6">
    <source>
        <dbReference type="PROSITE" id="PS50076"/>
    </source>
</evidence>
<keyword evidence="1" id="KW-0479">Metal-binding</keyword>
<dbReference type="EMBL" id="BNCO01000017">
    <property type="protein sequence ID" value="GIL54298.1"/>
    <property type="molecule type" value="Genomic_DNA"/>
</dbReference>
<evidence type="ECO:0000256" key="4">
    <source>
        <dbReference type="ARBA" id="ARBA00022833"/>
    </source>
</evidence>